<dbReference type="Proteomes" id="UP000324705">
    <property type="component" value="Chromosome 2A"/>
</dbReference>
<evidence type="ECO:0000313" key="3">
    <source>
        <dbReference type="EMBL" id="VAH33150.1"/>
    </source>
</evidence>
<dbReference type="Gramene" id="TRITD2Av1G200280.2">
    <property type="protein sequence ID" value="TRITD2Av1G200280.2"/>
    <property type="gene ID" value="TRITD2Av1G200280"/>
</dbReference>
<feature type="region of interest" description="Disordered" evidence="1">
    <location>
        <begin position="136"/>
        <end position="160"/>
    </location>
</feature>
<evidence type="ECO:0000259" key="2">
    <source>
        <dbReference type="Pfam" id="PF12776"/>
    </source>
</evidence>
<evidence type="ECO:0000313" key="4">
    <source>
        <dbReference type="Proteomes" id="UP000324705"/>
    </source>
</evidence>
<dbReference type="AlphaFoldDB" id="A0A9R1NXZ3"/>
<feature type="region of interest" description="Disordered" evidence="1">
    <location>
        <begin position="205"/>
        <end position="245"/>
    </location>
</feature>
<keyword evidence="4" id="KW-1185">Reference proteome</keyword>
<dbReference type="EMBL" id="LT934113">
    <property type="protein sequence ID" value="VAH33150.1"/>
    <property type="molecule type" value="Genomic_DNA"/>
</dbReference>
<reference evidence="3 4" key="1">
    <citation type="submission" date="2017-09" db="EMBL/GenBank/DDBJ databases">
        <authorList>
            <consortium name="International Durum Wheat Genome Sequencing Consortium (IDWGSC)"/>
            <person name="Milanesi L."/>
        </authorList>
    </citation>
    <scope>NUCLEOTIDE SEQUENCE [LARGE SCALE GENOMIC DNA]</scope>
    <source>
        <strain evidence="4">cv. Svevo</strain>
    </source>
</reference>
<organism evidence="3 4">
    <name type="scientific">Triticum turgidum subsp. durum</name>
    <name type="common">Durum wheat</name>
    <name type="synonym">Triticum durum</name>
    <dbReference type="NCBI Taxonomy" id="4567"/>
    <lineage>
        <taxon>Eukaryota</taxon>
        <taxon>Viridiplantae</taxon>
        <taxon>Streptophyta</taxon>
        <taxon>Embryophyta</taxon>
        <taxon>Tracheophyta</taxon>
        <taxon>Spermatophyta</taxon>
        <taxon>Magnoliopsida</taxon>
        <taxon>Liliopsida</taxon>
        <taxon>Poales</taxon>
        <taxon>Poaceae</taxon>
        <taxon>BOP clade</taxon>
        <taxon>Pooideae</taxon>
        <taxon>Triticodae</taxon>
        <taxon>Triticeae</taxon>
        <taxon>Triticinae</taxon>
        <taxon>Triticum</taxon>
    </lineage>
</organism>
<dbReference type="Pfam" id="PF12776">
    <property type="entry name" value="Myb_DNA-bind_3"/>
    <property type="match status" value="1"/>
</dbReference>
<gene>
    <name evidence="3" type="ORF">TRITD_2Av1G200280</name>
</gene>
<dbReference type="InterPro" id="IPR024752">
    <property type="entry name" value="Myb/SANT-like_dom"/>
</dbReference>
<dbReference type="PANTHER" id="PTHR46934:SF5">
    <property type="entry name" value="OS04G0463600 PROTEIN"/>
    <property type="match status" value="1"/>
</dbReference>
<protein>
    <recommendedName>
        <fullName evidence="2">Myb/SANT-like domain-containing protein</fullName>
    </recommendedName>
</protein>
<evidence type="ECO:0000256" key="1">
    <source>
        <dbReference type="SAM" id="MobiDB-lite"/>
    </source>
</evidence>
<sequence>MANRARWVMKFEKGLIDILHENNNSHYRTPNGWRSEGWKKIVKDFNDRHPDAGFTKVQIQEHETQLKKDYKLIKSILQRDGVSWDQNASMIRTTDEIWDEIIDESPKARKYQSKSFPLLQSLEMLLEKHNQSATMIGDIPEGVGNIDEEDNNTSTLRSMSRRLSALVPGSIDEGENNISALQRTLELGSQGLEDVDLLQNHDEEALERPQPGADPKPQQRADEPAQSSSCIEPQKDKRKKRKASDIQQTMEAYLDFRMKQARTKEQTKKDGEQFSISRCIKALQSMTDVSDQVRVLAADVFKDSVNREIFLSYELRLRALWLKREVNRLLC</sequence>
<proteinExistence type="predicted"/>
<dbReference type="OMA" id="RAHLKIG"/>
<dbReference type="PANTHER" id="PTHR46934">
    <property type="entry name" value="MYB_DNA-BIND_3 DOMAIN-CONTAINING PROTEIN-RELATED"/>
    <property type="match status" value="1"/>
</dbReference>
<name>A0A9R1NXZ3_TRITD</name>
<accession>A0A9R1NXZ3</accession>
<feature type="domain" description="Myb/SANT-like" evidence="2">
    <location>
        <begin position="6"/>
        <end position="100"/>
    </location>
</feature>